<dbReference type="Gene3D" id="3.30.1370.110">
    <property type="match status" value="1"/>
</dbReference>
<protein>
    <recommendedName>
        <fullName evidence="7">Endonuclease MutS2</fullName>
        <ecNumber evidence="7">3.1.-.-</ecNumber>
    </recommendedName>
    <alternativeName>
        <fullName evidence="7">Ribosome-associated protein quality control-upstream factor</fullName>
        <shortName evidence="7">RQC-upstream factor</shortName>
        <shortName evidence="7">RqcU</shortName>
        <ecNumber evidence="7">3.6.4.-</ecNumber>
    </alternativeName>
</protein>
<dbReference type="GO" id="GO:0019843">
    <property type="term" value="F:rRNA binding"/>
    <property type="evidence" value="ECO:0007669"/>
    <property type="project" value="UniProtKB-UniRule"/>
</dbReference>
<dbReference type="SMART" id="SM00463">
    <property type="entry name" value="SMR"/>
    <property type="match status" value="1"/>
</dbReference>
<dbReference type="CDD" id="cd03280">
    <property type="entry name" value="ABC_MutS2"/>
    <property type="match status" value="1"/>
</dbReference>
<dbReference type="HAMAP" id="MF_00092">
    <property type="entry name" value="MutS2"/>
    <property type="match status" value="1"/>
</dbReference>
<evidence type="ECO:0000256" key="7">
    <source>
        <dbReference type="HAMAP-Rule" id="MF_00092"/>
    </source>
</evidence>
<dbReference type="InterPro" id="IPR046893">
    <property type="entry name" value="MSSS"/>
</dbReference>
<evidence type="ECO:0000256" key="6">
    <source>
        <dbReference type="ARBA" id="ARBA00023125"/>
    </source>
</evidence>
<dbReference type="Gene3D" id="3.40.50.300">
    <property type="entry name" value="P-loop containing nucleotide triphosphate hydrolases"/>
    <property type="match status" value="1"/>
</dbReference>
<gene>
    <name evidence="7" type="primary">mutS2</name>
    <name evidence="7" type="synonym">rqcU</name>
    <name evidence="11" type="ORF">AVDCRST_MAG63-303</name>
</gene>
<evidence type="ECO:0000259" key="10">
    <source>
        <dbReference type="PROSITE" id="PS50828"/>
    </source>
</evidence>
<feature type="region of interest" description="Disordered" evidence="9">
    <location>
        <begin position="688"/>
        <end position="713"/>
    </location>
</feature>
<dbReference type="PROSITE" id="PS00486">
    <property type="entry name" value="DNA_MISMATCH_REPAIR_2"/>
    <property type="match status" value="1"/>
</dbReference>
<dbReference type="GO" id="GO:0030983">
    <property type="term" value="F:mismatched DNA binding"/>
    <property type="evidence" value="ECO:0007669"/>
    <property type="project" value="InterPro"/>
</dbReference>
<dbReference type="InterPro" id="IPR027417">
    <property type="entry name" value="P-loop_NTPase"/>
</dbReference>
<dbReference type="GO" id="GO:0140664">
    <property type="term" value="F:ATP-dependent DNA damage sensor activity"/>
    <property type="evidence" value="ECO:0007669"/>
    <property type="project" value="InterPro"/>
</dbReference>
<dbReference type="GO" id="GO:0016887">
    <property type="term" value="F:ATP hydrolysis activity"/>
    <property type="evidence" value="ECO:0007669"/>
    <property type="project" value="InterPro"/>
</dbReference>
<dbReference type="GO" id="GO:0072344">
    <property type="term" value="P:rescue of stalled ribosome"/>
    <property type="evidence" value="ECO:0007669"/>
    <property type="project" value="UniProtKB-UniRule"/>
</dbReference>
<dbReference type="Pfam" id="PF01713">
    <property type="entry name" value="Smr"/>
    <property type="match status" value="1"/>
</dbReference>
<feature type="domain" description="Smr" evidence="10">
    <location>
        <begin position="726"/>
        <end position="801"/>
    </location>
</feature>
<dbReference type="AlphaFoldDB" id="A0A6J4H9D0"/>
<dbReference type="EC" id="3.1.-.-" evidence="7"/>
<name>A0A6J4H9D0_9BACT</name>
<dbReference type="EC" id="3.6.4.-" evidence="7"/>
<dbReference type="InterPro" id="IPR007696">
    <property type="entry name" value="DNA_mismatch_repair_MutS_core"/>
</dbReference>
<keyword evidence="5 7" id="KW-0694">RNA-binding</keyword>
<evidence type="ECO:0000256" key="3">
    <source>
        <dbReference type="ARBA" id="ARBA00022801"/>
    </source>
</evidence>
<proteinExistence type="inferred from homology"/>
<keyword evidence="7" id="KW-0540">Nuclease</keyword>
<dbReference type="SUPFAM" id="SSF48334">
    <property type="entry name" value="DNA repair protein MutS, domain III"/>
    <property type="match status" value="1"/>
</dbReference>
<dbReference type="SUPFAM" id="SSF52540">
    <property type="entry name" value="P-loop containing nucleoside triphosphate hydrolases"/>
    <property type="match status" value="1"/>
</dbReference>
<evidence type="ECO:0000313" key="11">
    <source>
        <dbReference type="EMBL" id="CAA9217958.1"/>
    </source>
</evidence>
<evidence type="ECO:0000256" key="8">
    <source>
        <dbReference type="SAM" id="Coils"/>
    </source>
</evidence>
<keyword evidence="7" id="KW-0255">Endonuclease</keyword>
<evidence type="ECO:0000256" key="9">
    <source>
        <dbReference type="SAM" id="MobiDB-lite"/>
    </source>
</evidence>
<keyword evidence="8" id="KW-0175">Coiled coil</keyword>
<feature type="binding site" evidence="7">
    <location>
        <begin position="332"/>
        <end position="339"/>
    </location>
    <ligand>
        <name>ATP</name>
        <dbReference type="ChEBI" id="CHEBI:30616"/>
    </ligand>
</feature>
<feature type="coiled-coil region" evidence="8">
    <location>
        <begin position="520"/>
        <end position="586"/>
    </location>
</feature>
<dbReference type="InterPro" id="IPR000432">
    <property type="entry name" value="DNA_mismatch_repair_MutS_C"/>
</dbReference>
<keyword evidence="1 7" id="KW-0699">rRNA-binding</keyword>
<dbReference type="PROSITE" id="PS50828">
    <property type="entry name" value="SMR"/>
    <property type="match status" value="1"/>
</dbReference>
<dbReference type="NCBIfam" id="TIGR01069">
    <property type="entry name" value="mutS2"/>
    <property type="match status" value="1"/>
</dbReference>
<dbReference type="PANTHER" id="PTHR48466:SF2">
    <property type="entry name" value="OS10G0509000 PROTEIN"/>
    <property type="match status" value="1"/>
</dbReference>
<dbReference type="InterPro" id="IPR036063">
    <property type="entry name" value="Smr_dom_sf"/>
</dbReference>
<keyword evidence="4 7" id="KW-0067">ATP-binding</keyword>
<dbReference type="InterPro" id="IPR036187">
    <property type="entry name" value="DNA_mismatch_repair_MutS_sf"/>
</dbReference>
<evidence type="ECO:0000256" key="5">
    <source>
        <dbReference type="ARBA" id="ARBA00022884"/>
    </source>
</evidence>
<evidence type="ECO:0000256" key="1">
    <source>
        <dbReference type="ARBA" id="ARBA00022730"/>
    </source>
</evidence>
<dbReference type="FunFam" id="3.40.50.300:FF:000830">
    <property type="entry name" value="Endonuclease MutS2"/>
    <property type="match status" value="1"/>
</dbReference>
<keyword evidence="2 7" id="KW-0547">Nucleotide-binding</keyword>
<evidence type="ECO:0000256" key="2">
    <source>
        <dbReference type="ARBA" id="ARBA00022741"/>
    </source>
</evidence>
<sequence>MDEHTLRVLEYEKITAMLAERAACSLGAERARDLTAATNPSVVAERQQETREARVLIGAYGQLPLGGIHDVRPSLVRAGVGQTLTPHDLLDLASTLLGGARLKAWLARHAEQAPLLHERSKTVQEFPQLLSDIDMTIGRGGDVLDSASPTLASIRGRLRVVSARITERLNQYLTSPTYRTMIQEPVIVLRDDRRCIPVRSEYRREFGGIVHDQSASGATLFMEPLPIVELNNELRQLELKERQEIERILAKLTGSVARQAEGIHGTVEVLAGLDLANAKARLADDMKAAEPAFNKAGFLRLREARHPLLDPERVVPIDVSLGGKNPVLLITGPNTGGKTVTLKTVGLLTLMAQAGLQVPAATGCELALFDQVFADIGDEQSIAQSLSTFSAHITNIVRILRSVGTRALVLLDEIGAGTDPAEGAALAKAILADLLRHNARVIATTHYGELKEFAYSRDGIDNAAVEFDAETLRPTYRLLQGVPGSSNAFHIARRLGMPGRVVDEATGSLDTAEVESGAIMRRLEESKRIADDERRRAERLSRELEGLKARYEDRLRDLEILRREARERAREEAQTLIRRNTEKMENIIGELRRMGKEGRKTQSARKQMKETAEALVGGIGIENEPLPVEEADVPAQLRRGERVRVLSLGGAEGEVLADSGDGEVPVQVGMMRVVVPLSALRLKKAQPAAAGSRLPASAPDPGRGGDGPGSSSNIALAKATNISPEINLIAQRVDAALPKLDKYLDDAYAAGLERARVVHGKGTGALRKGVWEFLKGDSRIASYVMADPDEGGAGTTIVRFKE</sequence>
<dbReference type="SMART" id="SM00533">
    <property type="entry name" value="MUTSd"/>
    <property type="match status" value="1"/>
</dbReference>
<dbReference type="GO" id="GO:0043023">
    <property type="term" value="F:ribosomal large subunit binding"/>
    <property type="evidence" value="ECO:0007669"/>
    <property type="project" value="UniProtKB-UniRule"/>
</dbReference>
<keyword evidence="6 7" id="KW-0238">DNA-binding</keyword>
<dbReference type="PANTHER" id="PTHR48466">
    <property type="entry name" value="OS10G0509000 PROTEIN-RELATED"/>
    <property type="match status" value="1"/>
</dbReference>
<organism evidence="11">
    <name type="scientific">uncultured Armatimonadetes bacterium</name>
    <dbReference type="NCBI Taxonomy" id="157466"/>
    <lineage>
        <taxon>Bacteria</taxon>
        <taxon>Bacillati</taxon>
        <taxon>Armatimonadota</taxon>
        <taxon>environmental samples</taxon>
    </lineage>
</organism>
<dbReference type="PIRSF" id="PIRSF005814">
    <property type="entry name" value="MutS_YshD"/>
    <property type="match status" value="1"/>
</dbReference>
<comment type="function">
    <text evidence="7">Endonuclease that is involved in the suppression of homologous recombination and thus may have a key role in the control of bacterial genetic diversity.</text>
</comment>
<comment type="similarity">
    <text evidence="7">Belongs to the DNA mismatch repair MutS family. MutS2 subfamily.</text>
</comment>
<dbReference type="InterPro" id="IPR002625">
    <property type="entry name" value="Smr_dom"/>
</dbReference>
<dbReference type="GO" id="GO:0005524">
    <property type="term" value="F:ATP binding"/>
    <property type="evidence" value="ECO:0007669"/>
    <property type="project" value="UniProtKB-UniRule"/>
</dbReference>
<dbReference type="EMBL" id="CADCTO010000042">
    <property type="protein sequence ID" value="CAA9217958.1"/>
    <property type="molecule type" value="Genomic_DNA"/>
</dbReference>
<dbReference type="GO" id="GO:0004519">
    <property type="term" value="F:endonuclease activity"/>
    <property type="evidence" value="ECO:0007669"/>
    <property type="project" value="UniProtKB-UniRule"/>
</dbReference>
<dbReference type="SMART" id="SM00534">
    <property type="entry name" value="MUTSac"/>
    <property type="match status" value="1"/>
</dbReference>
<comment type="function">
    <text evidence="7">Acts as a ribosome collision sensor, splitting the ribosome into its 2 subunits. Detects stalled/collided 70S ribosomes which it binds and splits by an ATP-hydrolysis driven conformational change. Acts upstream of the ribosome quality control system (RQC), a ribosome-associated complex that mediates the extraction of incompletely synthesized nascent chains from stalled ribosomes and their subsequent degradation. Probably generates substrates for RQC.</text>
</comment>
<dbReference type="Pfam" id="PF20297">
    <property type="entry name" value="MSSS"/>
    <property type="match status" value="1"/>
</dbReference>
<dbReference type="Pfam" id="PF00488">
    <property type="entry name" value="MutS_V"/>
    <property type="match status" value="1"/>
</dbReference>
<dbReference type="GO" id="GO:0006298">
    <property type="term" value="P:mismatch repair"/>
    <property type="evidence" value="ECO:0007669"/>
    <property type="project" value="InterPro"/>
</dbReference>
<dbReference type="InterPro" id="IPR045076">
    <property type="entry name" value="MutS"/>
</dbReference>
<reference evidence="11" key="1">
    <citation type="submission" date="2020-02" db="EMBL/GenBank/DDBJ databases">
        <authorList>
            <person name="Meier V. D."/>
        </authorList>
    </citation>
    <scope>NUCLEOTIDE SEQUENCE</scope>
    <source>
        <strain evidence="11">AVDCRST_MAG63</strain>
    </source>
</reference>
<keyword evidence="3 7" id="KW-0378">Hydrolase</keyword>
<dbReference type="InterPro" id="IPR005747">
    <property type="entry name" value="MutS2"/>
</dbReference>
<accession>A0A6J4H9D0</accession>
<comment type="subunit">
    <text evidence="7">Homodimer. Binds to stalled ribosomes, contacting rRNA.</text>
</comment>
<dbReference type="GO" id="GO:0045910">
    <property type="term" value="P:negative regulation of DNA recombination"/>
    <property type="evidence" value="ECO:0007669"/>
    <property type="project" value="InterPro"/>
</dbReference>
<evidence type="ECO:0000256" key="4">
    <source>
        <dbReference type="ARBA" id="ARBA00022840"/>
    </source>
</evidence>